<evidence type="ECO:0000256" key="3">
    <source>
        <dbReference type="ARBA" id="ARBA00023123"/>
    </source>
</evidence>
<comment type="caution">
    <text evidence="8">The sequence shown here is derived from an EMBL/GenBank/DDBJ whole genome shotgun (WGS) entry which is preliminary data.</text>
</comment>
<feature type="region of interest" description="Actin-binding" evidence="6">
    <location>
        <begin position="91"/>
        <end position="113"/>
    </location>
</feature>
<dbReference type="GO" id="GO:0005902">
    <property type="term" value="C:microvillus"/>
    <property type="evidence" value="ECO:0007669"/>
    <property type="project" value="TreeGrafter"/>
</dbReference>
<evidence type="ECO:0000256" key="1">
    <source>
        <dbReference type="ARBA" id="ARBA00022741"/>
    </source>
</evidence>
<keyword evidence="3 6" id="KW-0518">Myosin</keyword>
<evidence type="ECO:0000313" key="8">
    <source>
        <dbReference type="EMBL" id="GFY19666.1"/>
    </source>
</evidence>
<dbReference type="Gene3D" id="1.20.5.4820">
    <property type="match status" value="1"/>
</dbReference>
<dbReference type="AlphaFoldDB" id="A0A8X6SWX4"/>
<keyword evidence="5 6" id="KW-0009">Actin-binding</keyword>
<sequence length="437" mass="50442">MVLKATTNDRHHLAFCHDNFVGLYLAFVDQVVTYSVTGFIDKNNDILHRDLSQAMYRTDQPLLKTLFPEGNPKRTTLKRPTTTATQFRISLGALMKSIQGRNALYVRCIKPNELKQPMIFEMALVQHQVRYLGLMENTRMRKHGYAHRQDYESFLQRYKMLSPHTWPTWSGLPVEGVTNLLRFSPVHNSDYCFGRTKIFLKHSKTLYELEKYRQESLHDLATLIQKLFRGWVHRRLFQQMRRSQIMLATNYQAWKGSLAEVTCYIAEVLFLVWLRTLGVTIPDKFNVETYCPILDDHVFLTLWTIVAFRTTLAVLTLASYGSHSRTSSTVVYKDAPGVEENTNFSFSIPNTPLSSAYLVYTCTPHFDLFVAFISEKLLKDFLSMLHITLTLNSPLRLINVFFIGKKSEASQNAKLSVPLRAIKCLSIARLVVCEECL</sequence>
<evidence type="ECO:0000256" key="2">
    <source>
        <dbReference type="ARBA" id="ARBA00022840"/>
    </source>
</evidence>
<dbReference type="GO" id="GO:0006897">
    <property type="term" value="P:endocytosis"/>
    <property type="evidence" value="ECO:0007669"/>
    <property type="project" value="TreeGrafter"/>
</dbReference>
<dbReference type="Gene3D" id="1.20.120.720">
    <property type="entry name" value="Myosin VI head, motor domain, U50 subdomain"/>
    <property type="match status" value="1"/>
</dbReference>
<keyword evidence="2" id="KW-0067">ATP-binding</keyword>
<dbReference type="SMART" id="SM00242">
    <property type="entry name" value="MYSc"/>
    <property type="match status" value="1"/>
</dbReference>
<dbReference type="InterPro" id="IPR001609">
    <property type="entry name" value="Myosin_head_motor_dom-like"/>
</dbReference>
<dbReference type="EMBL" id="BMAU01021353">
    <property type="protein sequence ID" value="GFY19666.1"/>
    <property type="molecule type" value="Genomic_DNA"/>
</dbReference>
<dbReference type="GO" id="GO:0005524">
    <property type="term" value="F:ATP binding"/>
    <property type="evidence" value="ECO:0007669"/>
    <property type="project" value="UniProtKB-KW"/>
</dbReference>
<dbReference type="PROSITE" id="PS50096">
    <property type="entry name" value="IQ"/>
    <property type="match status" value="1"/>
</dbReference>
<reference evidence="8" key="1">
    <citation type="submission" date="2020-08" db="EMBL/GenBank/DDBJ databases">
        <title>Multicomponent nature underlies the extraordinary mechanical properties of spider dragline silk.</title>
        <authorList>
            <person name="Kono N."/>
            <person name="Nakamura H."/>
            <person name="Mori M."/>
            <person name="Yoshida Y."/>
            <person name="Ohtoshi R."/>
            <person name="Malay A.D."/>
            <person name="Moran D.A.P."/>
            <person name="Tomita M."/>
            <person name="Numata K."/>
            <person name="Arakawa K."/>
        </authorList>
    </citation>
    <scope>NUCLEOTIDE SEQUENCE</scope>
</reference>
<evidence type="ECO:0000256" key="4">
    <source>
        <dbReference type="ARBA" id="ARBA00023175"/>
    </source>
</evidence>
<dbReference type="Gene3D" id="1.20.58.530">
    <property type="match status" value="1"/>
</dbReference>
<accession>A0A8X6SWX4</accession>
<dbReference type="InterPro" id="IPR027417">
    <property type="entry name" value="P-loop_NTPase"/>
</dbReference>
<dbReference type="Proteomes" id="UP000887159">
    <property type="component" value="Unassembled WGS sequence"/>
</dbReference>
<dbReference type="SUPFAM" id="SSF52540">
    <property type="entry name" value="P-loop containing nucleoside triphosphate hydrolases"/>
    <property type="match status" value="1"/>
</dbReference>
<dbReference type="Pfam" id="PF00063">
    <property type="entry name" value="Myosin_head"/>
    <property type="match status" value="1"/>
</dbReference>
<feature type="domain" description="Myosin motor" evidence="7">
    <location>
        <begin position="1"/>
        <end position="214"/>
    </location>
</feature>
<evidence type="ECO:0000313" key="9">
    <source>
        <dbReference type="Proteomes" id="UP000887159"/>
    </source>
</evidence>
<dbReference type="GO" id="GO:0016459">
    <property type="term" value="C:myosin complex"/>
    <property type="evidence" value="ECO:0007669"/>
    <property type="project" value="UniProtKB-KW"/>
</dbReference>
<comment type="caution">
    <text evidence="6">Lacks conserved residue(s) required for the propagation of feature annotation.</text>
</comment>
<dbReference type="GO" id="GO:0005737">
    <property type="term" value="C:cytoplasm"/>
    <property type="evidence" value="ECO:0007669"/>
    <property type="project" value="TreeGrafter"/>
</dbReference>
<dbReference type="Gene3D" id="3.40.850.10">
    <property type="entry name" value="Kinesin motor domain"/>
    <property type="match status" value="1"/>
</dbReference>
<evidence type="ECO:0000256" key="6">
    <source>
        <dbReference type="PROSITE-ProRule" id="PRU00782"/>
    </source>
</evidence>
<dbReference type="PANTHER" id="PTHR13140">
    <property type="entry name" value="MYOSIN"/>
    <property type="match status" value="1"/>
</dbReference>
<name>A0A8X6SWX4_TRICX</name>
<dbReference type="PANTHER" id="PTHR13140:SF802">
    <property type="entry name" value="UNCONVENTIONAL MYOSIN-IB ISOFORM X1"/>
    <property type="match status" value="1"/>
</dbReference>
<dbReference type="GO" id="GO:0007015">
    <property type="term" value="P:actin filament organization"/>
    <property type="evidence" value="ECO:0007669"/>
    <property type="project" value="TreeGrafter"/>
</dbReference>
<dbReference type="GO" id="GO:0005886">
    <property type="term" value="C:plasma membrane"/>
    <property type="evidence" value="ECO:0007669"/>
    <property type="project" value="TreeGrafter"/>
</dbReference>
<dbReference type="GO" id="GO:0030048">
    <property type="term" value="P:actin filament-based movement"/>
    <property type="evidence" value="ECO:0007669"/>
    <property type="project" value="TreeGrafter"/>
</dbReference>
<proteinExistence type="inferred from homology"/>
<comment type="similarity">
    <text evidence="6">Belongs to the TRAFAC class myosin-kinesin ATPase superfamily. Myosin family.</text>
</comment>
<dbReference type="InterPro" id="IPR036961">
    <property type="entry name" value="Kinesin_motor_dom_sf"/>
</dbReference>
<dbReference type="GO" id="GO:0000146">
    <property type="term" value="F:microfilament motor activity"/>
    <property type="evidence" value="ECO:0007669"/>
    <property type="project" value="TreeGrafter"/>
</dbReference>
<dbReference type="GO" id="GO:0051015">
    <property type="term" value="F:actin filament binding"/>
    <property type="evidence" value="ECO:0007669"/>
    <property type="project" value="TreeGrafter"/>
</dbReference>
<keyword evidence="9" id="KW-1185">Reference proteome</keyword>
<organism evidence="8 9">
    <name type="scientific">Trichonephila clavipes</name>
    <name type="common">Golden silk orbweaver</name>
    <name type="synonym">Nephila clavipes</name>
    <dbReference type="NCBI Taxonomy" id="2585209"/>
    <lineage>
        <taxon>Eukaryota</taxon>
        <taxon>Metazoa</taxon>
        <taxon>Ecdysozoa</taxon>
        <taxon>Arthropoda</taxon>
        <taxon>Chelicerata</taxon>
        <taxon>Arachnida</taxon>
        <taxon>Araneae</taxon>
        <taxon>Araneomorphae</taxon>
        <taxon>Entelegynae</taxon>
        <taxon>Araneoidea</taxon>
        <taxon>Nephilidae</taxon>
        <taxon>Trichonephila</taxon>
    </lineage>
</organism>
<gene>
    <name evidence="8" type="primary">MYO1B</name>
    <name evidence="8" type="ORF">TNCV_4648381</name>
</gene>
<dbReference type="CDD" id="cd23767">
    <property type="entry name" value="IQCD"/>
    <property type="match status" value="1"/>
</dbReference>
<keyword evidence="4" id="KW-0505">Motor protein</keyword>
<keyword evidence="1" id="KW-0547">Nucleotide-binding</keyword>
<evidence type="ECO:0000259" key="7">
    <source>
        <dbReference type="PROSITE" id="PS51456"/>
    </source>
</evidence>
<protein>
    <submittedName>
        <fullName evidence="8">Unconventional myosin-Ib</fullName>
    </submittedName>
</protein>
<dbReference type="PROSITE" id="PS51456">
    <property type="entry name" value="MYOSIN_MOTOR"/>
    <property type="match status" value="1"/>
</dbReference>
<evidence type="ECO:0000256" key="5">
    <source>
        <dbReference type="ARBA" id="ARBA00023203"/>
    </source>
</evidence>